<feature type="signal peptide" evidence="1">
    <location>
        <begin position="1"/>
        <end position="18"/>
    </location>
</feature>
<accession>A0A9W9FX20</accession>
<evidence type="ECO:0000313" key="3">
    <source>
        <dbReference type="Proteomes" id="UP001149165"/>
    </source>
</evidence>
<dbReference type="EMBL" id="JAPQKH010000003">
    <property type="protein sequence ID" value="KAJ5107976.1"/>
    <property type="molecule type" value="Genomic_DNA"/>
</dbReference>
<gene>
    <name evidence="2" type="ORF">N7456_004651</name>
</gene>
<organism evidence="2 3">
    <name type="scientific">Penicillium angulare</name>
    <dbReference type="NCBI Taxonomy" id="116970"/>
    <lineage>
        <taxon>Eukaryota</taxon>
        <taxon>Fungi</taxon>
        <taxon>Dikarya</taxon>
        <taxon>Ascomycota</taxon>
        <taxon>Pezizomycotina</taxon>
        <taxon>Eurotiomycetes</taxon>
        <taxon>Eurotiomycetidae</taxon>
        <taxon>Eurotiales</taxon>
        <taxon>Aspergillaceae</taxon>
        <taxon>Penicillium</taxon>
    </lineage>
</organism>
<dbReference type="Proteomes" id="UP001149165">
    <property type="component" value="Unassembled WGS sequence"/>
</dbReference>
<feature type="chain" id="PRO_5040824120" evidence="1">
    <location>
        <begin position="19"/>
        <end position="132"/>
    </location>
</feature>
<comment type="caution">
    <text evidence="2">The sequence shown here is derived from an EMBL/GenBank/DDBJ whole genome shotgun (WGS) entry which is preliminary data.</text>
</comment>
<protein>
    <submittedName>
        <fullName evidence="2">Uncharacterized protein</fullName>
    </submittedName>
</protein>
<name>A0A9W9FX20_9EURO</name>
<dbReference type="AlphaFoldDB" id="A0A9W9FX20"/>
<dbReference type="OrthoDB" id="10313444at2759"/>
<evidence type="ECO:0000313" key="2">
    <source>
        <dbReference type="EMBL" id="KAJ5107976.1"/>
    </source>
</evidence>
<keyword evidence="3" id="KW-1185">Reference proteome</keyword>
<evidence type="ECO:0000256" key="1">
    <source>
        <dbReference type="SAM" id="SignalP"/>
    </source>
</evidence>
<reference evidence="2" key="2">
    <citation type="journal article" date="2023" name="IMA Fungus">
        <title>Comparative genomic study of the Penicillium genus elucidates a diverse pangenome and 15 lateral gene transfer events.</title>
        <authorList>
            <person name="Petersen C."/>
            <person name="Sorensen T."/>
            <person name="Nielsen M.R."/>
            <person name="Sondergaard T.E."/>
            <person name="Sorensen J.L."/>
            <person name="Fitzpatrick D.A."/>
            <person name="Frisvad J.C."/>
            <person name="Nielsen K.L."/>
        </authorList>
    </citation>
    <scope>NUCLEOTIDE SEQUENCE</scope>
    <source>
        <strain evidence="2">IBT 30069</strain>
    </source>
</reference>
<reference evidence="2" key="1">
    <citation type="submission" date="2022-11" db="EMBL/GenBank/DDBJ databases">
        <authorList>
            <person name="Petersen C."/>
        </authorList>
    </citation>
    <scope>NUCLEOTIDE SEQUENCE</scope>
    <source>
        <strain evidence="2">IBT 30069</strain>
    </source>
</reference>
<keyword evidence="1" id="KW-0732">Signal</keyword>
<sequence length="132" mass="14435">MRFITALAATLLAGTSYASTGLIHTLDQETCVLTFEDFGGWSGTTGPIGEWHWDTNSCSTNDTSMPKMVWPAGESAHIDIFYNFVDYHEGGPGYTTIMQSPPLRESWTILDPNIVGTVQQLPFVKDGYAPGL</sequence>
<proteinExistence type="predicted"/>